<dbReference type="InterPro" id="IPR025150">
    <property type="entry name" value="GH123_cat"/>
</dbReference>
<feature type="domain" description="Glycoside hydrolase 123 catalytic" evidence="1">
    <location>
        <begin position="174"/>
        <end position="505"/>
    </location>
</feature>
<evidence type="ECO:0000313" key="3">
    <source>
        <dbReference type="Proteomes" id="UP000476064"/>
    </source>
</evidence>
<evidence type="ECO:0000313" key="2">
    <source>
        <dbReference type="EMBL" id="QHT63275.1"/>
    </source>
</evidence>
<protein>
    <submittedName>
        <fullName evidence="2">DUF4091 domain-containing protein</fullName>
    </submittedName>
</protein>
<dbReference type="Proteomes" id="UP000476064">
    <property type="component" value="Chromosome"/>
</dbReference>
<organism evidence="2 3">
    <name type="scientific">Paenibacillus lycopersici</name>
    <dbReference type="NCBI Taxonomy" id="2704462"/>
    <lineage>
        <taxon>Bacteria</taxon>
        <taxon>Bacillati</taxon>
        <taxon>Bacillota</taxon>
        <taxon>Bacilli</taxon>
        <taxon>Bacillales</taxon>
        <taxon>Paenibacillaceae</taxon>
        <taxon>Paenibacillus</taxon>
    </lineage>
</organism>
<keyword evidence="3" id="KW-1185">Reference proteome</keyword>
<dbReference type="AlphaFoldDB" id="A0A6C0G787"/>
<dbReference type="KEGG" id="plyc:GXP70_27135"/>
<evidence type="ECO:0000259" key="1">
    <source>
        <dbReference type="Pfam" id="PF13320"/>
    </source>
</evidence>
<gene>
    <name evidence="2" type="ORF">GXP70_27135</name>
</gene>
<reference evidence="2 3" key="1">
    <citation type="submission" date="2020-01" db="EMBL/GenBank/DDBJ databases">
        <title>Paenibacillus sp. nov., isolated from tomato rhizosphere.</title>
        <authorList>
            <person name="Weon H.-Y."/>
            <person name="Lee S.A."/>
        </authorList>
    </citation>
    <scope>NUCLEOTIDE SEQUENCE [LARGE SCALE GENOMIC DNA]</scope>
    <source>
        <strain evidence="2 3">12200R-189</strain>
    </source>
</reference>
<name>A0A6C0G787_9BACL</name>
<proteinExistence type="predicted"/>
<dbReference type="RefSeq" id="WP_162359704.1">
    <property type="nucleotide sequence ID" value="NZ_CP048209.1"/>
</dbReference>
<dbReference type="EMBL" id="CP048209">
    <property type="protein sequence ID" value="QHT63275.1"/>
    <property type="molecule type" value="Genomic_DNA"/>
</dbReference>
<accession>A0A6C0G787</accession>
<dbReference type="Pfam" id="PF13320">
    <property type="entry name" value="GH123_cat"/>
    <property type="match status" value="1"/>
</dbReference>
<sequence length="556" mass="63260">MGNDSMQLELRCISSLAKVFADEELHEKPYCQASALANETAAFQVAYRSNRLIKGIRATAETKLEAAISLRPVGLVPSEMPVYPDHDEHVLRTTPGLYPDPLFPLSEAEGLTALPGQWRSLWVTVEPGAGVSPGAYDIRIRFASEQDEEYGEVGFELSVLPLALPEQRLIHTEWFHTDCLATYYKTDVFSERHWAIIESFIGTAVKHGVNMILTPIFTPPLDTQIGGERPTVQLIDVERTGDGTYRFGFDKLARWVELCSRQGVRYFEFSHLFTQWGAMHAPKIMATVDGAYTRIFGWETDAGGDAYRSFIGQLLPALTAWIKDNGLAERSYFHVSDEPSMQHLESYETASRMVSELLQDFPVIDALSDYDFYARGLVKNPIPANDHIEPFLEHGVEGLWTYYCCGQYKQVANRFFSMPSARNRILGIQLYKFNMAGFLQWGYNFWYSQQSRHEIDPYRVTDAIHAFPSGDAFLVYPGTDDKPVESIRLEVLREALQDLRALQLLEELYGREYVLAGLEEGLDEPISFSRYPREAEWLLAKREWVNAKLVEKQPQA</sequence>